<accession>A0A410UBC8</accession>
<dbReference type="InterPro" id="IPR016181">
    <property type="entry name" value="Acyl_CoA_acyltransferase"/>
</dbReference>
<protein>
    <recommendedName>
        <fullName evidence="6">Glucosamine 6-phosphate N-acetyltransferase</fullName>
        <ecNumber evidence="6">2.3.1.4</ecNumber>
    </recommendedName>
</protein>
<sequence>MSRAILEGSEEISLFDSDIFKKIDFSNYSNKFDPPISVADPGPGLKIRALQSGDDERGFLSLLKQLTTVGDISREKFVDAFESMRSKNGTYYVIVIEDTTKEEIIGCATLLIEQKFIRNCAKKGCVEDVVVNSSYRGKQLGKLIVITLNLLAKELGCYKVSLNCTDKMVKFYEGVGYTKEEGNGNFLVIRLIRIHSLFS</sequence>
<dbReference type="InterPro" id="IPR000182">
    <property type="entry name" value="GNAT_dom"/>
</dbReference>
<evidence type="ECO:0000256" key="5">
    <source>
        <dbReference type="ARBA" id="ARBA00048964"/>
    </source>
</evidence>
<comment type="pathway">
    <text evidence="1 6">Nucleotide-sugar biosynthesis; UDP-N-acetyl-alpha-D-glucosamine biosynthesis; N-acetyl-alpha-D-glucosamine 1-phosphate from alpha-D-glucosamine 6-phosphate (route I): step 1/2.</text>
</comment>
<comment type="similarity">
    <text evidence="2 6">Belongs to the acetyltransferase family. GNA1 subfamily.</text>
</comment>
<name>A0A410UBC8_LEPSM</name>
<dbReference type="CDD" id="cd04301">
    <property type="entry name" value="NAT_SF"/>
    <property type="match status" value="1"/>
</dbReference>
<evidence type="ECO:0000256" key="4">
    <source>
        <dbReference type="ARBA" id="ARBA00023315"/>
    </source>
</evidence>
<dbReference type="PANTHER" id="PTHR13355">
    <property type="entry name" value="GLUCOSAMINE 6-PHOSPHATE N-ACETYLTRANSFERASE"/>
    <property type="match status" value="1"/>
</dbReference>
<organism evidence="8">
    <name type="scientific">Lepeophtheirus salmonis</name>
    <name type="common">Salmon louse</name>
    <name type="synonym">Caligus salmonis</name>
    <dbReference type="NCBI Taxonomy" id="72036"/>
    <lineage>
        <taxon>Eukaryota</taxon>
        <taxon>Metazoa</taxon>
        <taxon>Ecdysozoa</taxon>
        <taxon>Arthropoda</taxon>
        <taxon>Crustacea</taxon>
        <taxon>Multicrustacea</taxon>
        <taxon>Hexanauplia</taxon>
        <taxon>Copepoda</taxon>
        <taxon>Siphonostomatoida</taxon>
        <taxon>Caligidae</taxon>
        <taxon>Lepeophtheirus</taxon>
    </lineage>
</organism>
<dbReference type="GO" id="GO:0004343">
    <property type="term" value="F:glucosamine 6-phosphate N-acetyltransferase activity"/>
    <property type="evidence" value="ECO:0007669"/>
    <property type="project" value="UniProtKB-UniRule"/>
</dbReference>
<dbReference type="PANTHER" id="PTHR13355:SF11">
    <property type="entry name" value="GLUCOSAMINE 6-PHOSPHATE N-ACETYLTRANSFERASE"/>
    <property type="match status" value="1"/>
</dbReference>
<reference evidence="8" key="1">
    <citation type="submission" date="2018-05" db="EMBL/GenBank/DDBJ databases">
        <title>Chitin synthesis and degradation in Lepeophtheirus salmonis: Molecular characterization and gene expression profile during synthesis of a new exoskeleton.</title>
        <authorList>
            <person name="Hardardottir H.M."/>
        </authorList>
    </citation>
    <scope>NUCLEOTIDE SEQUENCE</scope>
    <source>
        <strain evidence="8">LsGulen</strain>
    </source>
</reference>
<dbReference type="GO" id="GO:0006048">
    <property type="term" value="P:UDP-N-acetylglucosamine biosynthetic process"/>
    <property type="evidence" value="ECO:0007669"/>
    <property type="project" value="UniProtKB-UniRule"/>
</dbReference>
<evidence type="ECO:0000256" key="2">
    <source>
        <dbReference type="ARBA" id="ARBA00006048"/>
    </source>
</evidence>
<keyword evidence="3 6" id="KW-0808">Transferase</keyword>
<evidence type="ECO:0000256" key="6">
    <source>
        <dbReference type="RuleBase" id="RU365086"/>
    </source>
</evidence>
<feature type="domain" description="N-acetyltransferase" evidence="7">
    <location>
        <begin position="45"/>
        <end position="199"/>
    </location>
</feature>
<proteinExistence type="evidence at transcript level"/>
<gene>
    <name evidence="8" type="ORF">EMLSAT00000012864</name>
</gene>
<evidence type="ECO:0000256" key="1">
    <source>
        <dbReference type="ARBA" id="ARBA00004832"/>
    </source>
</evidence>
<dbReference type="PROSITE" id="PS51186">
    <property type="entry name" value="GNAT"/>
    <property type="match status" value="1"/>
</dbReference>
<dbReference type="EMBL" id="MH370500">
    <property type="protein sequence ID" value="QAU20352.1"/>
    <property type="molecule type" value="mRNA"/>
</dbReference>
<dbReference type="OrthoDB" id="10039976at2759"/>
<dbReference type="FunFam" id="3.40.630.30:FF:000043">
    <property type="entry name" value="Glucosamine 6-phosphate N-acetyltransferase"/>
    <property type="match status" value="1"/>
</dbReference>
<keyword evidence="4 6" id="KW-0012">Acyltransferase</keyword>
<dbReference type="EC" id="2.3.1.4" evidence="6"/>
<dbReference type="InterPro" id="IPR039143">
    <property type="entry name" value="GNPNAT1-like"/>
</dbReference>
<evidence type="ECO:0000259" key="7">
    <source>
        <dbReference type="PROSITE" id="PS51186"/>
    </source>
</evidence>
<evidence type="ECO:0000313" key="8">
    <source>
        <dbReference type="EMBL" id="QAU20352.1"/>
    </source>
</evidence>
<dbReference type="AlphaFoldDB" id="A0A410UBC8"/>
<evidence type="ECO:0000256" key="3">
    <source>
        <dbReference type="ARBA" id="ARBA00022679"/>
    </source>
</evidence>
<dbReference type="SUPFAM" id="SSF55729">
    <property type="entry name" value="Acyl-CoA N-acyltransferases (Nat)"/>
    <property type="match status" value="1"/>
</dbReference>
<dbReference type="Pfam" id="PF00583">
    <property type="entry name" value="Acetyltransf_1"/>
    <property type="match status" value="1"/>
</dbReference>
<dbReference type="UniPathway" id="UPA00113">
    <property type="reaction ID" value="UER00529"/>
</dbReference>
<dbReference type="Gene3D" id="3.40.630.30">
    <property type="match status" value="1"/>
</dbReference>
<comment type="catalytic activity">
    <reaction evidence="5 6">
        <text>D-glucosamine 6-phosphate + acetyl-CoA = N-acetyl-D-glucosamine 6-phosphate + CoA + H(+)</text>
        <dbReference type="Rhea" id="RHEA:10292"/>
        <dbReference type="ChEBI" id="CHEBI:15378"/>
        <dbReference type="ChEBI" id="CHEBI:57287"/>
        <dbReference type="ChEBI" id="CHEBI:57288"/>
        <dbReference type="ChEBI" id="CHEBI:57513"/>
        <dbReference type="ChEBI" id="CHEBI:58725"/>
        <dbReference type="EC" id="2.3.1.4"/>
    </reaction>
</comment>